<dbReference type="EMBL" id="CALNXI010000216">
    <property type="protein sequence ID" value="CAH3022366.1"/>
    <property type="molecule type" value="Genomic_DNA"/>
</dbReference>
<evidence type="ECO:0000259" key="20">
    <source>
        <dbReference type="Pfam" id="PF14701"/>
    </source>
</evidence>
<evidence type="ECO:0000256" key="10">
    <source>
        <dbReference type="ARBA" id="ARBA00022679"/>
    </source>
</evidence>
<dbReference type="InterPro" id="IPR029436">
    <property type="entry name" value="AGL_euk_N"/>
</dbReference>
<dbReference type="InterPro" id="IPR032790">
    <property type="entry name" value="GDE_C"/>
</dbReference>
<evidence type="ECO:0000259" key="19">
    <source>
        <dbReference type="Pfam" id="PF14699"/>
    </source>
</evidence>
<dbReference type="EC" id="2.4.1.25" evidence="5"/>
<dbReference type="InterPro" id="IPR017853">
    <property type="entry name" value="GH"/>
</dbReference>
<evidence type="ECO:0000256" key="12">
    <source>
        <dbReference type="ARBA" id="ARBA00023056"/>
    </source>
</evidence>
<evidence type="ECO:0000313" key="22">
    <source>
        <dbReference type="EMBL" id="CAH3022366.1"/>
    </source>
</evidence>
<evidence type="ECO:0000256" key="16">
    <source>
        <dbReference type="ARBA" id="ARBA00031477"/>
    </source>
</evidence>
<evidence type="ECO:0000313" key="23">
    <source>
        <dbReference type="Proteomes" id="UP001159427"/>
    </source>
</evidence>
<evidence type="ECO:0000256" key="4">
    <source>
        <dbReference type="ARBA" id="ARBA00004496"/>
    </source>
</evidence>
<evidence type="ECO:0000259" key="18">
    <source>
        <dbReference type="Pfam" id="PF06202"/>
    </source>
</evidence>
<protein>
    <recommendedName>
        <fullName evidence="7">Glycogen debranching enzyme</fullName>
        <ecNumber evidence="5">2.4.1.25</ecNumber>
        <ecNumber evidence="6">3.2.1.33</ecNumber>
    </recommendedName>
    <alternativeName>
        <fullName evidence="16">Glycogen debrancher</fullName>
    </alternativeName>
</protein>
<dbReference type="Gene3D" id="3.20.20.80">
    <property type="entry name" value="Glycosidases"/>
    <property type="match status" value="2"/>
</dbReference>
<feature type="domain" description="Glycogen debranching enzyme glucanotransferase" evidence="20">
    <location>
        <begin position="126"/>
        <end position="563"/>
    </location>
</feature>
<dbReference type="CDD" id="cd11327">
    <property type="entry name" value="AmyAc_Glg_debranch_2"/>
    <property type="match status" value="1"/>
</dbReference>
<dbReference type="InterPro" id="IPR012341">
    <property type="entry name" value="6hp_glycosidase-like_sf"/>
</dbReference>
<evidence type="ECO:0000256" key="13">
    <source>
        <dbReference type="ARBA" id="ARBA00023268"/>
    </source>
</evidence>
<dbReference type="InterPro" id="IPR010401">
    <property type="entry name" value="AGL/Gdb1"/>
</dbReference>
<keyword evidence="9" id="KW-0328">Glycosyltransferase</keyword>
<dbReference type="InterPro" id="IPR006421">
    <property type="entry name" value="Glycogen_debranch_met"/>
</dbReference>
<comment type="subcellular location">
    <subcellularLocation>
        <location evidence="4">Cytoplasm</location>
    </subcellularLocation>
</comment>
<feature type="domain" description="Glycogen debranching enzyme C-terminal" evidence="18">
    <location>
        <begin position="1089"/>
        <end position="1539"/>
    </location>
</feature>
<feature type="domain" description="Eukaryotic glycogen debranching enzyme N-terminal" evidence="19">
    <location>
        <begin position="29"/>
        <end position="122"/>
    </location>
</feature>
<feature type="domain" description="Glycogen debranching enzyme central" evidence="21">
    <location>
        <begin position="711"/>
        <end position="990"/>
    </location>
</feature>
<keyword evidence="23" id="KW-1185">Reference proteome</keyword>
<dbReference type="InterPro" id="IPR032792">
    <property type="entry name" value="AGL_glucanoTrfase"/>
</dbReference>
<dbReference type="Pfam" id="PF14701">
    <property type="entry name" value="hDGE_amylase"/>
    <property type="match status" value="1"/>
</dbReference>
<keyword evidence="14" id="KW-0326">Glycosidase</keyword>
<comment type="catalytic activity">
    <reaction evidence="2">
        <text>Hydrolysis of (1-&gt;6)-alpha-D-glucosidic branch linkages in glycogen phosphorylase limit dextrin.</text>
        <dbReference type="EC" id="3.2.1.33"/>
    </reaction>
</comment>
<feature type="compositionally biased region" description="Low complexity" evidence="17">
    <location>
        <begin position="326"/>
        <end position="340"/>
    </location>
</feature>
<evidence type="ECO:0000256" key="2">
    <source>
        <dbReference type="ARBA" id="ARBA00000927"/>
    </source>
</evidence>
<dbReference type="Pfam" id="PF06202">
    <property type="entry name" value="GDE_C"/>
    <property type="match status" value="1"/>
</dbReference>
<accession>A0ABN8M1S2</accession>
<keyword evidence="11" id="KW-0378">Hydrolase</keyword>
<evidence type="ECO:0000259" key="21">
    <source>
        <dbReference type="Pfam" id="PF14702"/>
    </source>
</evidence>
<keyword evidence="8" id="KW-0963">Cytoplasm</keyword>
<dbReference type="PANTHER" id="PTHR10569:SF2">
    <property type="entry name" value="GLYCOGEN DEBRANCHING ENZYME"/>
    <property type="match status" value="1"/>
</dbReference>
<evidence type="ECO:0000256" key="9">
    <source>
        <dbReference type="ARBA" id="ARBA00022676"/>
    </source>
</evidence>
<dbReference type="Gene3D" id="1.50.10.10">
    <property type="match status" value="1"/>
</dbReference>
<dbReference type="NCBIfam" id="TIGR01531">
    <property type="entry name" value="glyc_debranch"/>
    <property type="match status" value="1"/>
</dbReference>
<evidence type="ECO:0000256" key="15">
    <source>
        <dbReference type="ARBA" id="ARBA00025780"/>
    </source>
</evidence>
<comment type="catalytic activity">
    <reaction evidence="1">
        <text>Transfers a segment of a (1-&gt;4)-alpha-D-glucan to a new position in an acceptor, which may be glucose or a (1-&gt;4)-alpha-D-glucan.</text>
        <dbReference type="EC" id="2.4.1.25"/>
    </reaction>
</comment>
<name>A0ABN8M1S2_9CNID</name>
<evidence type="ECO:0000256" key="11">
    <source>
        <dbReference type="ARBA" id="ARBA00022801"/>
    </source>
</evidence>
<dbReference type="Proteomes" id="UP001159427">
    <property type="component" value="Unassembled WGS sequence"/>
</dbReference>
<dbReference type="InterPro" id="IPR008928">
    <property type="entry name" value="6-hairpin_glycosidase_sf"/>
</dbReference>
<dbReference type="InterPro" id="IPR032788">
    <property type="entry name" value="AGL_central"/>
</dbReference>
<feature type="region of interest" description="Disordered" evidence="17">
    <location>
        <begin position="325"/>
        <end position="344"/>
    </location>
</feature>
<keyword evidence="13" id="KW-0511">Multifunctional enzyme</keyword>
<dbReference type="EC" id="3.2.1.33" evidence="6"/>
<dbReference type="SUPFAM" id="SSF51445">
    <property type="entry name" value="(Trans)glycosidases"/>
    <property type="match status" value="1"/>
</dbReference>
<sequence>MAVQVRVLQLDARHDLETNLYRLEKGWKLRFTLGPSLQPYDIHLFCNHPPPGKQSFDRNKYYELAWTCPPGKPCDDADRFADLTASTAGAFHFYVTYKDDGEDEEKRPTSGYFNVDPVLRVNEKETIPLECVSLQTVLSKCLGPLTEWYDRLMVTKETGYNMIHFTPIQKLGKSNSSYSLADQLAVNPVHHSSDGKKVTFDEIKDLLDKIRKEWKVLSVVDIVLNHSANNSPWLWKHPECAYNLENSPHLKPAFLLDRALWHFSCQVADGLWASDGLPPEINTEEHVHRFGEILRHQVLPKLRLWEFFSVDVKKTVEQFRRDVLNSGGPASASSSTDSPPLKLTTGKSYQRFSATVDLAKALEKFNKERSDAMDEKDRLRLCCDALKKHLTDLNEAVKNNEINDHIESAIKNVQNSMRYERLDDKGPKYEKVTRKYPLATNYFITSGDCDTIEEEEQLMFSDKAKLCMAAQGWIWGGDPLNDFAAPGSLVYLRRELIAWGDSVKLRYGQKPEDAPFLWDHMLQYTQICARLFDGIRLDNCHSTPLHVAEYFVDAARKVKPDLYVTAELFTGSENTDNIFVNRLGITSLIREALNAHDPHEEGRLIYRYGGEPVGAFMHPSDVKPLVPSIAHALFMDVTHDNPSPFKVRSVYDGIASSALVSMACCATGSSRGYDELVPHHIHVVNEDRFYLSWPSKTSKLKGKAFLKETDGILSAKRAINELHRWLGEQGYSQVYVDQIHHDVHAITRHNPDQRKTVVLVAHSAFHHPSEDLQPTIQRQNIHMGGIPPLTIPGELEEVIFEARLMRKLDTSDFSEDAEFINGLRSHEVEIQRHVPLHKAKTCRPERVGDNTFEVHFENFAPGSVVAFDITMESKVKHALGQLRRLAVDLYEKRSGNQESYKKIDELNAIIGNLSLSDLNRVLYRADPEERDDGNGGGVYVLPETGALVYCGFQGIISVLANVRQFNDLAHPLCRNLRDGDWLMDYVVTRLMPFIGIRQLGVWLDKAFGLVKECPRYLVPCYFDAIVTPLYLKLLERSWAQMSRFVKNGSSFLKTLALGSLQFVGLCGSSSLPVLSPKLYHGPTSGSAMPTLMSMAAGLPHFSTGFMRCWGRDTFIALRGLLIITGRYQDARHHILGYAACVRHGLIPNLLDGGRKPRYNCRDASWWWLQCIQDYCTIVPDGLKILSDPVSRIFPSDSSQPQQPGKCDQPLYDVIQEVMQRHFIGISFRERGAGPDLDSHMTSAGFNVTVGVRESTGFVFGGNRWNAGTWMDKVGESHKAANFGVPATPRDGSAVEIVGLCKSTVRWLAELSWQKLFPYAGVSKLQDGFPVELSYKEWALRLDRAFEEKFWIPEEPKPKGQQDDEEKLIHRRGIYKDTVDASHRFADYQLRPNMCVAMAVAPEMFNPEHAWKALDVVENSLVGPLGVATLDPSDWAYEGVYDNSQDSNSFKSAKGFSYHQGPEWLWCLGPFLRARLYFAKKLYGKKGLEQTIVRVKSILAKHKVEITSSPWRSLPELTNAGGAPCHDGCPAQAWSIGCLIDVLYDMEMLVKED</sequence>
<dbReference type="Pfam" id="PF14699">
    <property type="entry name" value="hGDE_N"/>
    <property type="match status" value="1"/>
</dbReference>
<evidence type="ECO:0000256" key="6">
    <source>
        <dbReference type="ARBA" id="ARBA00012778"/>
    </source>
</evidence>
<dbReference type="PANTHER" id="PTHR10569">
    <property type="entry name" value="GLYCOGEN DEBRANCHING ENZYME"/>
    <property type="match status" value="1"/>
</dbReference>
<reference evidence="22 23" key="1">
    <citation type="submission" date="2022-05" db="EMBL/GenBank/DDBJ databases">
        <authorList>
            <consortium name="Genoscope - CEA"/>
            <person name="William W."/>
        </authorList>
    </citation>
    <scope>NUCLEOTIDE SEQUENCE [LARGE SCALE GENOMIC DNA]</scope>
</reference>
<dbReference type="SUPFAM" id="SSF48208">
    <property type="entry name" value="Six-hairpin glycosidases"/>
    <property type="match status" value="1"/>
</dbReference>
<comment type="caution">
    <text evidence="22">The sequence shown here is derived from an EMBL/GenBank/DDBJ whole genome shotgun (WGS) entry which is preliminary data.</text>
</comment>
<evidence type="ECO:0000256" key="5">
    <source>
        <dbReference type="ARBA" id="ARBA00012560"/>
    </source>
</evidence>
<evidence type="ECO:0000256" key="7">
    <source>
        <dbReference type="ARBA" id="ARBA00020723"/>
    </source>
</evidence>
<gene>
    <name evidence="22" type="ORF">PEVE_00015142</name>
</gene>
<keyword evidence="10" id="KW-0808">Transferase</keyword>
<evidence type="ECO:0000256" key="14">
    <source>
        <dbReference type="ARBA" id="ARBA00023295"/>
    </source>
</evidence>
<dbReference type="Pfam" id="PF14702">
    <property type="entry name" value="hGDE_central"/>
    <property type="match status" value="1"/>
</dbReference>
<evidence type="ECO:0000256" key="17">
    <source>
        <dbReference type="SAM" id="MobiDB-lite"/>
    </source>
</evidence>
<proteinExistence type="inferred from homology"/>
<keyword evidence="12" id="KW-0320">Glycogen biosynthesis</keyword>
<evidence type="ECO:0000256" key="1">
    <source>
        <dbReference type="ARBA" id="ARBA00000439"/>
    </source>
</evidence>
<evidence type="ECO:0000256" key="8">
    <source>
        <dbReference type="ARBA" id="ARBA00022490"/>
    </source>
</evidence>
<comment type="similarity">
    <text evidence="15">Belongs to the glycogen debranching enzyme family.</text>
</comment>
<evidence type="ECO:0000256" key="3">
    <source>
        <dbReference type="ARBA" id="ARBA00003530"/>
    </source>
</evidence>
<organism evidence="22 23">
    <name type="scientific">Porites evermanni</name>
    <dbReference type="NCBI Taxonomy" id="104178"/>
    <lineage>
        <taxon>Eukaryota</taxon>
        <taxon>Metazoa</taxon>
        <taxon>Cnidaria</taxon>
        <taxon>Anthozoa</taxon>
        <taxon>Hexacorallia</taxon>
        <taxon>Scleractinia</taxon>
        <taxon>Fungiina</taxon>
        <taxon>Poritidae</taxon>
        <taxon>Porites</taxon>
    </lineage>
</organism>
<comment type="function">
    <text evidence="3">Multifunctional enzyme acting as 1,4-alpha-D-glucan:1,4-alpha-D-glucan 4-alpha-D-glycosyltransferase and amylo-1,6-glucosidase in glycogen degradation.</text>
</comment>